<name>A0A1G2R087_9BACT</name>
<dbReference type="InterPro" id="IPR009060">
    <property type="entry name" value="UBA-like_sf"/>
</dbReference>
<feature type="region of interest" description="Involved in Mg(2+) ion dislocation from EF-Tu" evidence="5">
    <location>
        <begin position="80"/>
        <end position="83"/>
    </location>
</feature>
<dbReference type="SUPFAM" id="SSF54713">
    <property type="entry name" value="Elongation factor Ts (EF-Ts), dimerisation domain"/>
    <property type="match status" value="1"/>
</dbReference>
<dbReference type="InterPro" id="IPR018101">
    <property type="entry name" value="Transl_elong_Ts_CS"/>
</dbReference>
<dbReference type="GO" id="GO:0003746">
    <property type="term" value="F:translation elongation factor activity"/>
    <property type="evidence" value="ECO:0007669"/>
    <property type="project" value="UniProtKB-UniRule"/>
</dbReference>
<dbReference type="PROSITE" id="PS01126">
    <property type="entry name" value="EF_TS_1"/>
    <property type="match status" value="1"/>
</dbReference>
<comment type="function">
    <text evidence="5">Associates with the EF-Tu.GDP complex and induces the exchange of GDP to GTP. It remains bound to the aminoacyl-tRNA.EF-Tu.GTP complex up to the GTP hydrolysis stage on the ribosome.</text>
</comment>
<keyword evidence="6" id="KW-0175">Coiled coil</keyword>
<evidence type="ECO:0000256" key="4">
    <source>
        <dbReference type="ARBA" id="ARBA00022917"/>
    </source>
</evidence>
<evidence type="ECO:0000313" key="9">
    <source>
        <dbReference type="Proteomes" id="UP000178092"/>
    </source>
</evidence>
<keyword evidence="5" id="KW-0963">Cytoplasm</keyword>
<dbReference type="CDD" id="cd14275">
    <property type="entry name" value="UBA_EF-Ts"/>
    <property type="match status" value="1"/>
</dbReference>
<dbReference type="Pfam" id="PF00889">
    <property type="entry name" value="EF_TS"/>
    <property type="match status" value="1"/>
</dbReference>
<evidence type="ECO:0000256" key="3">
    <source>
        <dbReference type="ARBA" id="ARBA00022768"/>
    </source>
</evidence>
<evidence type="ECO:0000256" key="5">
    <source>
        <dbReference type="HAMAP-Rule" id="MF_00050"/>
    </source>
</evidence>
<gene>
    <name evidence="5" type="primary">tsf</name>
    <name evidence="8" type="ORF">A3C04_02750</name>
</gene>
<sequence>MVSIDQIKQLREETGLSISECKKALEDANGDMEKAKEVLKQWGKKVAEKKQVREVGEGLITSYVHGTGKIGVLVDIRCETDFVARSDDFKEVSREIALQVASMDPSSVEELLRQPYIKENSRTVKELISDYIAKLGENIVIHRFSRFQI</sequence>
<comment type="similarity">
    <text evidence="1 5">Belongs to the EF-Ts family.</text>
</comment>
<feature type="coiled-coil region" evidence="6">
    <location>
        <begin position="18"/>
        <end position="45"/>
    </location>
</feature>
<evidence type="ECO:0000256" key="1">
    <source>
        <dbReference type="ARBA" id="ARBA00005532"/>
    </source>
</evidence>
<reference evidence="8 9" key="1">
    <citation type="journal article" date="2016" name="Nat. Commun.">
        <title>Thousands of microbial genomes shed light on interconnected biogeochemical processes in an aquifer system.</title>
        <authorList>
            <person name="Anantharaman K."/>
            <person name="Brown C.T."/>
            <person name="Hug L.A."/>
            <person name="Sharon I."/>
            <person name="Castelle C.J."/>
            <person name="Probst A.J."/>
            <person name="Thomas B.C."/>
            <person name="Singh A."/>
            <person name="Wilkins M.J."/>
            <person name="Karaoz U."/>
            <person name="Brodie E.L."/>
            <person name="Williams K.H."/>
            <person name="Hubbard S.S."/>
            <person name="Banfield J.F."/>
        </authorList>
    </citation>
    <scope>NUCLEOTIDE SEQUENCE [LARGE SCALE GENOMIC DNA]</scope>
</reference>
<evidence type="ECO:0000256" key="6">
    <source>
        <dbReference type="SAM" id="Coils"/>
    </source>
</evidence>
<dbReference type="InterPro" id="IPR036402">
    <property type="entry name" value="EF-Ts_dimer_sf"/>
</dbReference>
<proteinExistence type="inferred from homology"/>
<keyword evidence="4 5" id="KW-0648">Protein biosynthesis</keyword>
<dbReference type="AlphaFoldDB" id="A0A1G2R087"/>
<dbReference type="PANTHER" id="PTHR11741:SF0">
    <property type="entry name" value="ELONGATION FACTOR TS, MITOCHONDRIAL"/>
    <property type="match status" value="1"/>
</dbReference>
<dbReference type="GO" id="GO:0005737">
    <property type="term" value="C:cytoplasm"/>
    <property type="evidence" value="ECO:0007669"/>
    <property type="project" value="UniProtKB-SubCell"/>
</dbReference>
<dbReference type="EMBL" id="MHTV01000044">
    <property type="protein sequence ID" value="OHA65491.1"/>
    <property type="molecule type" value="Genomic_DNA"/>
</dbReference>
<comment type="caution">
    <text evidence="8">The sequence shown here is derived from an EMBL/GenBank/DDBJ whole genome shotgun (WGS) entry which is preliminary data.</text>
</comment>
<dbReference type="NCBIfam" id="TIGR00116">
    <property type="entry name" value="tsf"/>
    <property type="match status" value="1"/>
</dbReference>
<dbReference type="InterPro" id="IPR001816">
    <property type="entry name" value="Transl_elong_EFTs/EF1B"/>
</dbReference>
<protein>
    <recommendedName>
        <fullName evidence="2 5">Elongation factor Ts</fullName>
        <shortName evidence="5">EF-Ts</shortName>
    </recommendedName>
</protein>
<keyword evidence="3 5" id="KW-0251">Elongation factor</keyword>
<evidence type="ECO:0000259" key="7">
    <source>
        <dbReference type="Pfam" id="PF00889"/>
    </source>
</evidence>
<evidence type="ECO:0000256" key="2">
    <source>
        <dbReference type="ARBA" id="ARBA00016956"/>
    </source>
</evidence>
<dbReference type="PANTHER" id="PTHR11741">
    <property type="entry name" value="ELONGATION FACTOR TS"/>
    <property type="match status" value="1"/>
</dbReference>
<dbReference type="FunFam" id="1.10.8.10:FF:000001">
    <property type="entry name" value="Elongation factor Ts"/>
    <property type="match status" value="1"/>
</dbReference>
<evidence type="ECO:0000313" key="8">
    <source>
        <dbReference type="EMBL" id="OHA65491.1"/>
    </source>
</evidence>
<dbReference type="HAMAP" id="MF_00050">
    <property type="entry name" value="EF_Ts"/>
    <property type="match status" value="1"/>
</dbReference>
<comment type="subcellular location">
    <subcellularLocation>
        <location evidence="5">Cytoplasm</location>
    </subcellularLocation>
</comment>
<dbReference type="SUPFAM" id="SSF46934">
    <property type="entry name" value="UBA-like"/>
    <property type="match status" value="1"/>
</dbReference>
<dbReference type="Gene3D" id="1.10.8.10">
    <property type="entry name" value="DNA helicase RuvA subunit, C-terminal domain"/>
    <property type="match status" value="1"/>
</dbReference>
<organism evidence="8 9">
    <name type="scientific">Candidatus Wildermuthbacteria bacterium RIFCSPHIGHO2_02_FULL_45_25</name>
    <dbReference type="NCBI Taxonomy" id="1802450"/>
    <lineage>
        <taxon>Bacteria</taxon>
        <taxon>Candidatus Wildermuthiibacteriota</taxon>
    </lineage>
</organism>
<dbReference type="InterPro" id="IPR014039">
    <property type="entry name" value="Transl_elong_EFTs/EF1B_dimer"/>
</dbReference>
<dbReference type="Proteomes" id="UP000178092">
    <property type="component" value="Unassembled WGS sequence"/>
</dbReference>
<accession>A0A1G2R087</accession>
<dbReference type="Gene3D" id="3.30.479.20">
    <property type="entry name" value="Elongation factor Ts, dimerisation domain"/>
    <property type="match status" value="1"/>
</dbReference>
<feature type="domain" description="Translation elongation factor EFTs/EF1B dimerisation" evidence="7">
    <location>
        <begin position="71"/>
        <end position="148"/>
    </location>
</feature>